<evidence type="ECO:0008006" key="3">
    <source>
        <dbReference type="Google" id="ProtNLM"/>
    </source>
</evidence>
<evidence type="ECO:0000313" key="2">
    <source>
        <dbReference type="Proteomes" id="UP000626210"/>
    </source>
</evidence>
<protein>
    <recommendedName>
        <fullName evidence="3">PilZ domain-containing protein</fullName>
    </recommendedName>
</protein>
<gene>
    <name evidence="1" type="ORF">GCM10007320_31660</name>
</gene>
<dbReference type="Proteomes" id="UP000626210">
    <property type="component" value="Unassembled WGS sequence"/>
</dbReference>
<organism evidence="1 2">
    <name type="scientific">Pseudorhodoferax aquiterrae</name>
    <dbReference type="NCBI Taxonomy" id="747304"/>
    <lineage>
        <taxon>Bacteria</taxon>
        <taxon>Pseudomonadati</taxon>
        <taxon>Pseudomonadota</taxon>
        <taxon>Betaproteobacteria</taxon>
        <taxon>Burkholderiales</taxon>
        <taxon>Comamonadaceae</taxon>
    </lineage>
</organism>
<name>A0ABQ3G3S1_9BURK</name>
<dbReference type="EMBL" id="BMYK01000009">
    <property type="protein sequence ID" value="GHC86142.1"/>
    <property type="molecule type" value="Genomic_DNA"/>
</dbReference>
<keyword evidence="2" id="KW-1185">Reference proteome</keyword>
<comment type="caution">
    <text evidence="1">The sequence shown here is derived from an EMBL/GenBank/DDBJ whole genome shotgun (WGS) entry which is preliminary data.</text>
</comment>
<sequence length="113" mass="12082">MSGKGMRPTLQKAFRAQGCYMAVMWPAYTGPMHKGIVIAVAATAGRLVLELESGRCAILQFIKGARVRAGDVLAGKFFNVGGARLQHLDGQAVVCAMLGFRSRETALRMLGQA</sequence>
<reference evidence="2" key="1">
    <citation type="journal article" date="2019" name="Int. J. Syst. Evol. Microbiol.">
        <title>The Global Catalogue of Microorganisms (GCM) 10K type strain sequencing project: providing services to taxonomists for standard genome sequencing and annotation.</title>
        <authorList>
            <consortium name="The Broad Institute Genomics Platform"/>
            <consortium name="The Broad Institute Genome Sequencing Center for Infectious Disease"/>
            <person name="Wu L."/>
            <person name="Ma J."/>
        </authorList>
    </citation>
    <scope>NUCLEOTIDE SEQUENCE [LARGE SCALE GENOMIC DNA]</scope>
    <source>
        <strain evidence="2">KCTC 23314</strain>
    </source>
</reference>
<evidence type="ECO:0000313" key="1">
    <source>
        <dbReference type="EMBL" id="GHC86142.1"/>
    </source>
</evidence>
<accession>A0ABQ3G3S1</accession>
<proteinExistence type="predicted"/>